<comment type="similarity">
    <text evidence="1">Belongs to the HyuE racemase family.</text>
</comment>
<dbReference type="Proteomes" id="UP000467249">
    <property type="component" value="Chromosome"/>
</dbReference>
<organism evidence="2 3">
    <name type="scientific">Mycolicibacterium anyangense</name>
    <dbReference type="NCBI Taxonomy" id="1431246"/>
    <lineage>
        <taxon>Bacteria</taxon>
        <taxon>Bacillati</taxon>
        <taxon>Actinomycetota</taxon>
        <taxon>Actinomycetes</taxon>
        <taxon>Mycobacteriales</taxon>
        <taxon>Mycobacteriaceae</taxon>
        <taxon>Mycolicibacterium</taxon>
    </lineage>
</organism>
<dbReference type="InterPro" id="IPR052186">
    <property type="entry name" value="Hydantoin_racemase-like"/>
</dbReference>
<dbReference type="EMBL" id="AP022620">
    <property type="protein sequence ID" value="BBZ79631.1"/>
    <property type="molecule type" value="Genomic_DNA"/>
</dbReference>
<dbReference type="PANTHER" id="PTHR28047:SF5">
    <property type="entry name" value="PROTEIN DCG1"/>
    <property type="match status" value="1"/>
</dbReference>
<name>A0A6N4WKI2_9MYCO</name>
<gene>
    <name evidence="2" type="ORF">MANY_49680</name>
</gene>
<proteinExistence type="inferred from homology"/>
<dbReference type="InterPro" id="IPR015942">
    <property type="entry name" value="Asp/Glu/hydantoin_racemase"/>
</dbReference>
<evidence type="ECO:0000313" key="3">
    <source>
        <dbReference type="Proteomes" id="UP000467249"/>
    </source>
</evidence>
<dbReference type="AlphaFoldDB" id="A0A6N4WKI2"/>
<dbReference type="Pfam" id="PF01177">
    <property type="entry name" value="Asp_Glu_race"/>
    <property type="match status" value="1"/>
</dbReference>
<accession>A0A6N4WKI2</accession>
<protein>
    <submittedName>
        <fullName evidence="2">Asp/Glu racemase</fullName>
    </submittedName>
</protein>
<dbReference type="PANTHER" id="PTHR28047">
    <property type="entry name" value="PROTEIN DCG1"/>
    <property type="match status" value="1"/>
</dbReference>
<dbReference type="KEGG" id="many:MANY_49680"/>
<dbReference type="GO" id="GO:0047661">
    <property type="term" value="F:amino-acid racemase activity"/>
    <property type="evidence" value="ECO:0007669"/>
    <property type="project" value="InterPro"/>
</dbReference>
<sequence length="238" mass="24432">MPSRPRCGVAAPATKLLLVRLLFVNPNTTATMTAAIAQAARLAAHPDTEIRAVNPLDGPASIESEDDERRCVPGLLTEIAAAAAGPDDQRPHAYVIACFGDPGLVAARGAVRAPVLGIAQAAMHSAALLAGGFSVVTSMSATVPRAWELADDYTAGSCLGVHACDIPVLQIDSDPGSFLPIAQLCEYALSTDRSGAVVLGCAAMARFAHPLRQRLGVPVIDGVEAATRLAQALVPLAA</sequence>
<keyword evidence="3" id="KW-1185">Reference proteome</keyword>
<reference evidence="2 3" key="1">
    <citation type="journal article" date="2019" name="Emerg. Microbes Infect.">
        <title>Comprehensive subspecies identification of 175 nontuberculous mycobacteria species based on 7547 genomic profiles.</title>
        <authorList>
            <person name="Matsumoto Y."/>
            <person name="Kinjo T."/>
            <person name="Motooka D."/>
            <person name="Nabeya D."/>
            <person name="Jung N."/>
            <person name="Uechi K."/>
            <person name="Horii T."/>
            <person name="Iida T."/>
            <person name="Fujita J."/>
            <person name="Nakamura S."/>
        </authorList>
    </citation>
    <scope>NUCLEOTIDE SEQUENCE [LARGE SCALE GENOMIC DNA]</scope>
    <source>
        <strain evidence="2 3">JCM 30275</strain>
    </source>
</reference>
<dbReference type="InterPro" id="IPR053714">
    <property type="entry name" value="Iso_Racemase_Enz_sf"/>
</dbReference>
<evidence type="ECO:0000256" key="1">
    <source>
        <dbReference type="ARBA" id="ARBA00038414"/>
    </source>
</evidence>
<evidence type="ECO:0000313" key="2">
    <source>
        <dbReference type="EMBL" id="BBZ79631.1"/>
    </source>
</evidence>
<dbReference type="Gene3D" id="3.40.50.12500">
    <property type="match status" value="1"/>
</dbReference>